<dbReference type="STRING" id="371731.Rsw2DRAFT_1931"/>
<evidence type="ECO:0000259" key="2">
    <source>
        <dbReference type="Pfam" id="PF11412"/>
    </source>
</evidence>
<dbReference type="EMBL" id="ACYY01000011">
    <property type="protein sequence ID" value="EEW25176.1"/>
    <property type="molecule type" value="Genomic_DNA"/>
</dbReference>
<name>C8S1K3_9RHOB</name>
<feature type="domain" description="Thiol:disulfide interchange protein DsbD N-terminal" evidence="2">
    <location>
        <begin position="46"/>
        <end position="147"/>
    </location>
</feature>
<evidence type="ECO:0000313" key="3">
    <source>
        <dbReference type="EMBL" id="EEW25176.1"/>
    </source>
</evidence>
<keyword evidence="1" id="KW-0732">Signal</keyword>
<protein>
    <recommendedName>
        <fullName evidence="2">Thiol:disulfide interchange protein DsbD N-terminal domain-containing protein</fullName>
    </recommendedName>
</protein>
<feature type="signal peptide" evidence="1">
    <location>
        <begin position="1"/>
        <end position="27"/>
    </location>
</feature>
<comment type="caution">
    <text evidence="3">The sequence shown here is derived from an EMBL/GenBank/DDBJ whole genome shotgun (WGS) entry which is preliminary data.</text>
</comment>
<evidence type="ECO:0000313" key="4">
    <source>
        <dbReference type="Proteomes" id="UP000010121"/>
    </source>
</evidence>
<gene>
    <name evidence="3" type="ORF">Rsw2DRAFT_1931</name>
</gene>
<dbReference type="AlphaFoldDB" id="C8S1K3"/>
<proteinExistence type="predicted"/>
<dbReference type="InterPro" id="IPR028250">
    <property type="entry name" value="DsbDN"/>
</dbReference>
<reference evidence="3 4" key="1">
    <citation type="submission" date="2009-08" db="EMBL/GenBank/DDBJ databases">
        <title>The draft genome of Rhodobacter sp. SW2.</title>
        <authorList>
            <consortium name="US DOE Joint Genome Institute (JGI-PGF)"/>
            <person name="Lucas S."/>
            <person name="Copeland A."/>
            <person name="Lapidus A."/>
            <person name="Glavina del Rio T."/>
            <person name="Tice H."/>
            <person name="Bruce D."/>
            <person name="Goodwin L."/>
            <person name="Pitluck S."/>
            <person name="Larimer F."/>
            <person name="Land M.L."/>
            <person name="Hauser L."/>
            <person name="Emerson D."/>
        </authorList>
    </citation>
    <scope>NUCLEOTIDE SEQUENCE [LARGE SCALE GENOMIC DNA]</scope>
    <source>
        <strain evidence="3 4">SW2</strain>
    </source>
</reference>
<feature type="chain" id="PRO_5002991799" description="Thiol:disulfide interchange protein DsbD N-terminal domain-containing protein" evidence="1">
    <location>
        <begin position="28"/>
        <end position="274"/>
    </location>
</feature>
<dbReference type="eggNOG" id="COG4233">
    <property type="taxonomic scope" value="Bacteria"/>
</dbReference>
<keyword evidence="4" id="KW-1185">Reference proteome</keyword>
<organism evidence="3 4">
    <name type="scientific">Rhodobacter ferrooxidans</name>
    <dbReference type="NCBI Taxonomy" id="371731"/>
    <lineage>
        <taxon>Bacteria</taxon>
        <taxon>Pseudomonadati</taxon>
        <taxon>Pseudomonadota</taxon>
        <taxon>Alphaproteobacteria</taxon>
        <taxon>Rhodobacterales</taxon>
        <taxon>Rhodobacter group</taxon>
        <taxon>Rhodobacter</taxon>
    </lineage>
</organism>
<dbReference type="Pfam" id="PF11412">
    <property type="entry name" value="DsbD_N"/>
    <property type="match status" value="1"/>
</dbReference>
<evidence type="ECO:0000256" key="1">
    <source>
        <dbReference type="SAM" id="SignalP"/>
    </source>
</evidence>
<sequence length="274" mass="28964">MVRLMLNARLRPAALAALLALAPLAAAAEPQSDVLAAEILPGWRSAGGSHFAALHLQLAPDWKTYWRSPGEAGIPPEFDWTGSQNLKSVHLHWPRPQVFRLNGMQTIGYLRDLVLPIEVTAIDPGQPIHLRARIDLGVCHEICMPAVLDLAADLPAPGMPDASIKAALRSRPDTGREAGLTEITCDVEPIADGLRLTARVRLPATGGTEVVVLEPGQAQVWASEATSLRQGGALVASADLVATSGQPFALDRSAVVVTVLGSDRAVEIHGCPAP</sequence>
<accession>C8S1K3</accession>
<dbReference type="Proteomes" id="UP000010121">
    <property type="component" value="Unassembled WGS sequence"/>
</dbReference>